<feature type="chain" id="PRO_5038704154" description="Secreted protein" evidence="2">
    <location>
        <begin position="23"/>
        <end position="91"/>
    </location>
</feature>
<sequence>MNQQIWTAASVVLFAAVLTGTAACSSDPDTNSIPERCVEAARKMVVGDTTKPRECHDVSDAEFTKLLDDLVEQLPESLPSSPPGTPGADRG</sequence>
<keyword evidence="2" id="KW-0732">Signal</keyword>
<accession>A0A0T6LSE0</accession>
<name>A0A0T6LSE0_WENVI</name>
<evidence type="ECO:0000256" key="2">
    <source>
        <dbReference type="SAM" id="SignalP"/>
    </source>
</evidence>
<evidence type="ECO:0000313" key="3">
    <source>
        <dbReference type="EMBL" id="KRV48767.1"/>
    </source>
</evidence>
<evidence type="ECO:0008006" key="5">
    <source>
        <dbReference type="Google" id="ProtNLM"/>
    </source>
</evidence>
<comment type="caution">
    <text evidence="3">The sequence shown here is derived from an EMBL/GenBank/DDBJ whole genome shotgun (WGS) entry which is preliminary data.</text>
</comment>
<keyword evidence="4" id="KW-1185">Reference proteome</keyword>
<feature type="region of interest" description="Disordered" evidence="1">
    <location>
        <begin position="72"/>
        <end position="91"/>
    </location>
</feature>
<feature type="signal peptide" evidence="2">
    <location>
        <begin position="1"/>
        <end position="22"/>
    </location>
</feature>
<dbReference type="EMBL" id="LLZU01000018">
    <property type="protein sequence ID" value="KRV48767.1"/>
    <property type="molecule type" value="Genomic_DNA"/>
</dbReference>
<proteinExistence type="predicted"/>
<evidence type="ECO:0000256" key="1">
    <source>
        <dbReference type="SAM" id="MobiDB-lite"/>
    </source>
</evidence>
<protein>
    <recommendedName>
        <fullName evidence="5">Secreted protein</fullName>
    </recommendedName>
</protein>
<gene>
    <name evidence="3" type="ORF">AQ490_23125</name>
</gene>
<organism evidence="3 4">
    <name type="scientific">Wenjunlia vitaminophila</name>
    <name type="common">Streptomyces vitaminophilus</name>
    <dbReference type="NCBI Taxonomy" id="76728"/>
    <lineage>
        <taxon>Bacteria</taxon>
        <taxon>Bacillati</taxon>
        <taxon>Actinomycetota</taxon>
        <taxon>Actinomycetes</taxon>
        <taxon>Kitasatosporales</taxon>
        <taxon>Streptomycetaceae</taxon>
        <taxon>Wenjunlia</taxon>
    </lineage>
</organism>
<reference evidence="3 4" key="1">
    <citation type="submission" date="2015-10" db="EMBL/GenBank/DDBJ databases">
        <title>Draft genome sequence of pyrrolomycin-producing Streptomyces vitaminophilus.</title>
        <authorList>
            <person name="Graham D.E."/>
            <person name="Mahan K.M."/>
            <person name="Klingeman D.M."/>
            <person name="Hettich R.L."/>
            <person name="Parry R.J."/>
        </authorList>
    </citation>
    <scope>NUCLEOTIDE SEQUENCE [LARGE SCALE GENOMIC DNA]</scope>
    <source>
        <strain evidence="3 4">ATCC 31673</strain>
    </source>
</reference>
<dbReference type="RefSeq" id="WP_018386872.1">
    <property type="nucleotide sequence ID" value="NZ_LLZU01000018.1"/>
</dbReference>
<dbReference type="STRING" id="76728.AQ490_23125"/>
<dbReference type="Proteomes" id="UP000050867">
    <property type="component" value="Unassembled WGS sequence"/>
</dbReference>
<evidence type="ECO:0000313" key="4">
    <source>
        <dbReference type="Proteomes" id="UP000050867"/>
    </source>
</evidence>
<dbReference type="AlphaFoldDB" id="A0A0T6LSE0"/>